<keyword evidence="2" id="KW-0808">Transferase</keyword>
<evidence type="ECO:0000256" key="1">
    <source>
        <dbReference type="ARBA" id="ARBA00022676"/>
    </source>
</evidence>
<dbReference type="AlphaFoldDB" id="A0A7Y9UL34"/>
<evidence type="ECO:0000256" key="2">
    <source>
        <dbReference type="ARBA" id="ARBA00022679"/>
    </source>
</evidence>
<dbReference type="Pfam" id="PF13439">
    <property type="entry name" value="Glyco_transf_4"/>
    <property type="match status" value="1"/>
</dbReference>
<evidence type="ECO:0000313" key="4">
    <source>
        <dbReference type="EMBL" id="NYG54612.1"/>
    </source>
</evidence>
<organism evidence="4 5">
    <name type="scientific">Nocardioides perillae</name>
    <dbReference type="NCBI Taxonomy" id="1119534"/>
    <lineage>
        <taxon>Bacteria</taxon>
        <taxon>Bacillati</taxon>
        <taxon>Actinomycetota</taxon>
        <taxon>Actinomycetes</taxon>
        <taxon>Propionibacteriales</taxon>
        <taxon>Nocardioidaceae</taxon>
        <taxon>Nocardioides</taxon>
    </lineage>
</organism>
<evidence type="ECO:0000259" key="3">
    <source>
        <dbReference type="Pfam" id="PF13439"/>
    </source>
</evidence>
<dbReference type="GO" id="GO:0016757">
    <property type="term" value="F:glycosyltransferase activity"/>
    <property type="evidence" value="ECO:0007669"/>
    <property type="project" value="UniProtKB-KW"/>
</dbReference>
<dbReference type="Proteomes" id="UP000544110">
    <property type="component" value="Unassembled WGS sequence"/>
</dbReference>
<dbReference type="SUPFAM" id="SSF53756">
    <property type="entry name" value="UDP-Glycosyltransferase/glycogen phosphorylase"/>
    <property type="match status" value="1"/>
</dbReference>
<keyword evidence="1" id="KW-0328">Glycosyltransferase</keyword>
<comment type="caution">
    <text evidence="4">The sequence shown here is derived from an EMBL/GenBank/DDBJ whole genome shotgun (WGS) entry which is preliminary data.</text>
</comment>
<dbReference type="InterPro" id="IPR028098">
    <property type="entry name" value="Glyco_trans_4-like_N"/>
</dbReference>
<name>A0A7Y9UL34_9ACTN</name>
<reference evidence="4 5" key="1">
    <citation type="submission" date="2020-07" db="EMBL/GenBank/DDBJ databases">
        <title>Sequencing the genomes of 1000 actinobacteria strains.</title>
        <authorList>
            <person name="Klenk H.-P."/>
        </authorList>
    </citation>
    <scope>NUCLEOTIDE SEQUENCE [LARGE SCALE GENOMIC DNA]</scope>
    <source>
        <strain evidence="4 5">DSM 24552</strain>
    </source>
</reference>
<protein>
    <recommendedName>
        <fullName evidence="3">Glycosyltransferase subfamily 4-like N-terminal domain-containing protein</fullName>
    </recommendedName>
</protein>
<feature type="domain" description="Glycosyltransferase subfamily 4-like N-terminal" evidence="3">
    <location>
        <begin position="37"/>
        <end position="157"/>
    </location>
</feature>
<dbReference type="RefSeq" id="WP_179517200.1">
    <property type="nucleotide sequence ID" value="NZ_JACCAC010000001.1"/>
</dbReference>
<gene>
    <name evidence="4" type="ORF">BJ989_000916</name>
</gene>
<keyword evidence="5" id="KW-1185">Reference proteome</keyword>
<accession>A0A7Y9UL34</accession>
<evidence type="ECO:0000313" key="5">
    <source>
        <dbReference type="Proteomes" id="UP000544110"/>
    </source>
</evidence>
<sequence>MLEPIVVAPVPAGHPYVRRTLPAADDPAAGIVVHLPDPDPDHPHDPTRQAGPRWWPAVKLEPWWVEQSRPHVLHVHFGYDDRSPAQLRALVRACRAVGTALVVTVHDLRNPHHDDPALLEAQLDVLLPAADAVLTLTASAADEVAARWGVRPTVVPHPHLVEPQEAAALRAARRPRAGRPLVVGVAAKGVRRNTDPARVLPGLLDGVRASGDRLRVDLHREVRATPAADRTPAQQALLRWVDDHAREPDVDLVEHDPRDDADLHAYLAGLDLAVLPYTHGTHSGWLEACHDVGTAVLAPGFGHYADQGAEATYPEGADRSVLADRVATTLAALRADERLPGPSPAARVAQRAEVADAHLTAYLSALGRTRPALDHDPREVRRCVSA</sequence>
<dbReference type="EMBL" id="JACCAC010000001">
    <property type="protein sequence ID" value="NYG54612.1"/>
    <property type="molecule type" value="Genomic_DNA"/>
</dbReference>
<proteinExistence type="predicted"/>
<dbReference type="Gene3D" id="3.40.50.2000">
    <property type="entry name" value="Glycogen Phosphorylase B"/>
    <property type="match status" value="1"/>
</dbReference>